<dbReference type="Proteomes" id="UP000188320">
    <property type="component" value="Unassembled WGS sequence"/>
</dbReference>
<keyword evidence="6 8" id="KW-0472">Membrane</keyword>
<dbReference type="PANTHER" id="PTHR13505">
    <property type="entry name" value="TRANSMEMBRANE PROTEIN 208"/>
    <property type="match status" value="1"/>
</dbReference>
<dbReference type="InterPro" id="IPR008506">
    <property type="entry name" value="SND2/TMEM208"/>
</dbReference>
<dbReference type="GO" id="GO:0005773">
    <property type="term" value="C:vacuole"/>
    <property type="evidence" value="ECO:0007669"/>
    <property type="project" value="GOC"/>
</dbReference>
<organism evidence="10 11">
    <name type="scientific">Zancudomyces culisetae</name>
    <name type="common">Gut fungus</name>
    <name type="synonym">Smittium culisetae</name>
    <dbReference type="NCBI Taxonomy" id="1213189"/>
    <lineage>
        <taxon>Eukaryota</taxon>
        <taxon>Fungi</taxon>
        <taxon>Fungi incertae sedis</taxon>
        <taxon>Zoopagomycota</taxon>
        <taxon>Kickxellomycotina</taxon>
        <taxon>Harpellomycetes</taxon>
        <taxon>Harpellales</taxon>
        <taxon>Legeriomycetaceae</taxon>
        <taxon>Zancudomyces</taxon>
    </lineage>
</organism>
<evidence type="ECO:0000256" key="1">
    <source>
        <dbReference type="ARBA" id="ARBA00004477"/>
    </source>
</evidence>
<dbReference type="PANTHER" id="PTHR13505:SF7">
    <property type="entry name" value="TRANSMEMBRANE PROTEIN 208"/>
    <property type="match status" value="1"/>
</dbReference>
<dbReference type="EMBL" id="LSSK01001024">
    <property type="protein sequence ID" value="OMH80980.1"/>
    <property type="molecule type" value="Genomic_DNA"/>
</dbReference>
<sequence>MFDIIYITWAVHLLSLITSFAWWLYSAIPIYLIYILTKKSLPFLSHMGQNGSETAEPAKSKRQAKLEKRREKFGR</sequence>
<gene>
    <name evidence="10" type="ORF">AX774_g4698</name>
    <name evidence="9" type="ORF">AX774_g5582</name>
</gene>
<name>A0A1R1PLK9_ZANCU</name>
<dbReference type="GO" id="GO:0005789">
    <property type="term" value="C:endoplasmic reticulum membrane"/>
    <property type="evidence" value="ECO:0007669"/>
    <property type="project" value="UniProtKB-SubCell"/>
</dbReference>
<evidence type="ECO:0000256" key="4">
    <source>
        <dbReference type="ARBA" id="ARBA00022824"/>
    </source>
</evidence>
<dbReference type="Pfam" id="PF05620">
    <property type="entry name" value="TMEM208_SND2"/>
    <property type="match status" value="1"/>
</dbReference>
<evidence type="ECO:0000256" key="7">
    <source>
        <dbReference type="SAM" id="MobiDB-lite"/>
    </source>
</evidence>
<comment type="caution">
    <text evidence="10">The sequence shown here is derived from an EMBL/GenBank/DDBJ whole genome shotgun (WGS) entry which is preliminary data.</text>
</comment>
<feature type="region of interest" description="Disordered" evidence="7">
    <location>
        <begin position="48"/>
        <end position="75"/>
    </location>
</feature>
<dbReference type="GO" id="GO:0006624">
    <property type="term" value="P:vacuolar protein processing"/>
    <property type="evidence" value="ECO:0007669"/>
    <property type="project" value="TreeGrafter"/>
</dbReference>
<evidence type="ECO:0000256" key="5">
    <source>
        <dbReference type="ARBA" id="ARBA00022989"/>
    </source>
</evidence>
<keyword evidence="11" id="KW-1185">Reference proteome</keyword>
<evidence type="ECO:0000256" key="3">
    <source>
        <dbReference type="ARBA" id="ARBA00022692"/>
    </source>
</evidence>
<evidence type="ECO:0000256" key="2">
    <source>
        <dbReference type="ARBA" id="ARBA00009950"/>
    </source>
</evidence>
<feature type="compositionally biased region" description="Basic and acidic residues" evidence="7">
    <location>
        <begin position="56"/>
        <end position="75"/>
    </location>
</feature>
<dbReference type="OrthoDB" id="276296at2759"/>
<dbReference type="EMBL" id="LSSK01000805">
    <property type="protein sequence ID" value="OMH81845.1"/>
    <property type="molecule type" value="Genomic_DNA"/>
</dbReference>
<feature type="transmembrane region" description="Helical" evidence="8">
    <location>
        <begin position="6"/>
        <end position="37"/>
    </location>
</feature>
<comment type="subcellular location">
    <subcellularLocation>
        <location evidence="1">Endoplasmic reticulum membrane</location>
        <topology evidence="1">Multi-pass membrane protein</topology>
    </subcellularLocation>
</comment>
<keyword evidence="4" id="KW-0256">Endoplasmic reticulum</keyword>
<reference evidence="11" key="1">
    <citation type="submission" date="2017-01" db="EMBL/GenBank/DDBJ databases">
        <authorList>
            <person name="Wang Y."/>
            <person name="White M."/>
            <person name="Kvist S."/>
            <person name="Moncalvo J.-M."/>
        </authorList>
    </citation>
    <scope>NUCLEOTIDE SEQUENCE [LARGE SCALE GENOMIC DNA]</scope>
    <source>
        <strain evidence="11">COL-18-3</strain>
    </source>
</reference>
<reference evidence="10" key="2">
    <citation type="submission" date="2017-01" db="EMBL/GenBank/DDBJ databases">
        <authorList>
            <person name="Mah S.A."/>
            <person name="Swanson W.J."/>
            <person name="Moy G.W."/>
            <person name="Vacquier V.D."/>
        </authorList>
    </citation>
    <scope>NUCLEOTIDE SEQUENCE [LARGE SCALE GENOMIC DNA]</scope>
    <source>
        <strain evidence="10">COL-18-3</strain>
    </source>
</reference>
<evidence type="ECO:0000313" key="9">
    <source>
        <dbReference type="EMBL" id="OMH80980.1"/>
    </source>
</evidence>
<evidence type="ECO:0000313" key="11">
    <source>
        <dbReference type="Proteomes" id="UP000188320"/>
    </source>
</evidence>
<protein>
    <submittedName>
        <fullName evidence="10">Uncharacterized protein</fullName>
    </submittedName>
</protein>
<evidence type="ECO:0000256" key="6">
    <source>
        <dbReference type="ARBA" id="ARBA00023136"/>
    </source>
</evidence>
<proteinExistence type="inferred from homology"/>
<comment type="similarity">
    <text evidence="2">Belongs to the TMEM208 family.</text>
</comment>
<evidence type="ECO:0000313" key="10">
    <source>
        <dbReference type="EMBL" id="OMH81845.1"/>
    </source>
</evidence>
<keyword evidence="5 8" id="KW-1133">Transmembrane helix</keyword>
<dbReference type="AlphaFoldDB" id="A0A1R1PLK9"/>
<evidence type="ECO:0000256" key="8">
    <source>
        <dbReference type="SAM" id="Phobius"/>
    </source>
</evidence>
<keyword evidence="3 8" id="KW-0812">Transmembrane</keyword>
<accession>A0A1R1PLK9</accession>